<dbReference type="PROSITE" id="PS00041">
    <property type="entry name" value="HTH_ARAC_FAMILY_1"/>
    <property type="match status" value="1"/>
</dbReference>
<dbReference type="PANTHER" id="PTHR46796">
    <property type="entry name" value="HTH-TYPE TRANSCRIPTIONAL ACTIVATOR RHAS-RELATED"/>
    <property type="match status" value="1"/>
</dbReference>
<evidence type="ECO:0000313" key="6">
    <source>
        <dbReference type="Proteomes" id="UP000542813"/>
    </source>
</evidence>
<evidence type="ECO:0000256" key="2">
    <source>
        <dbReference type="ARBA" id="ARBA00023125"/>
    </source>
</evidence>
<dbReference type="SMART" id="SM00342">
    <property type="entry name" value="HTH_ARAC"/>
    <property type="match status" value="1"/>
</dbReference>
<keyword evidence="1" id="KW-0805">Transcription regulation</keyword>
<keyword evidence="3" id="KW-0804">Transcription</keyword>
<accession>A0A7W9GLV1</accession>
<dbReference type="InterPro" id="IPR050204">
    <property type="entry name" value="AraC_XylS_family_regulators"/>
</dbReference>
<comment type="caution">
    <text evidence="5">The sequence shown here is derived from an EMBL/GenBank/DDBJ whole genome shotgun (WGS) entry which is preliminary data.</text>
</comment>
<sequence>MTAGSGAVDTLVAVRRARDFIDRCYAEPLELADIAAAAGYSRFHLVRAFKAAYGETPGRYLQRRRVERAQELLRVADLNVTEICHVVGFSSLGSFSSLFSELVGVSPSQFQRDAHAAGPPLIPGCYILMWGRPLPRKTATTEKPPPAPAP</sequence>
<organism evidence="5 6">
    <name type="scientific">Jiangella mangrovi</name>
    <dbReference type="NCBI Taxonomy" id="1524084"/>
    <lineage>
        <taxon>Bacteria</taxon>
        <taxon>Bacillati</taxon>
        <taxon>Actinomycetota</taxon>
        <taxon>Actinomycetes</taxon>
        <taxon>Jiangellales</taxon>
        <taxon>Jiangellaceae</taxon>
        <taxon>Jiangella</taxon>
    </lineage>
</organism>
<keyword evidence="6" id="KW-1185">Reference proteome</keyword>
<dbReference type="GO" id="GO:0003700">
    <property type="term" value="F:DNA-binding transcription factor activity"/>
    <property type="evidence" value="ECO:0007669"/>
    <property type="project" value="InterPro"/>
</dbReference>
<protein>
    <submittedName>
        <fullName evidence="5">AraC-like DNA-binding protein</fullName>
    </submittedName>
</protein>
<dbReference type="Pfam" id="PF12833">
    <property type="entry name" value="HTH_18"/>
    <property type="match status" value="1"/>
</dbReference>
<dbReference type="Proteomes" id="UP000542813">
    <property type="component" value="Unassembled WGS sequence"/>
</dbReference>
<dbReference type="EMBL" id="JACHMM010000001">
    <property type="protein sequence ID" value="MBB5786053.1"/>
    <property type="molecule type" value="Genomic_DNA"/>
</dbReference>
<name>A0A7W9GLV1_9ACTN</name>
<dbReference type="AlphaFoldDB" id="A0A7W9GLV1"/>
<feature type="domain" description="HTH araC/xylS-type" evidence="4">
    <location>
        <begin position="15"/>
        <end position="113"/>
    </location>
</feature>
<dbReference type="InterPro" id="IPR018060">
    <property type="entry name" value="HTH_AraC"/>
</dbReference>
<evidence type="ECO:0000313" key="5">
    <source>
        <dbReference type="EMBL" id="MBB5786053.1"/>
    </source>
</evidence>
<dbReference type="InterPro" id="IPR020449">
    <property type="entry name" value="Tscrpt_reg_AraC-type_HTH"/>
</dbReference>
<dbReference type="RefSeq" id="WP_184819244.1">
    <property type="nucleotide sequence ID" value="NZ_JACHMM010000001.1"/>
</dbReference>
<dbReference type="PANTHER" id="PTHR46796:SF2">
    <property type="entry name" value="TRANSCRIPTIONAL REGULATORY PROTEIN"/>
    <property type="match status" value="1"/>
</dbReference>
<proteinExistence type="predicted"/>
<keyword evidence="2 5" id="KW-0238">DNA-binding</keyword>
<dbReference type="SUPFAM" id="SSF46689">
    <property type="entry name" value="Homeodomain-like"/>
    <property type="match status" value="2"/>
</dbReference>
<gene>
    <name evidence="5" type="ORF">HD601_000628</name>
</gene>
<evidence type="ECO:0000256" key="3">
    <source>
        <dbReference type="ARBA" id="ARBA00023163"/>
    </source>
</evidence>
<dbReference type="GO" id="GO:0043565">
    <property type="term" value="F:sequence-specific DNA binding"/>
    <property type="evidence" value="ECO:0007669"/>
    <property type="project" value="InterPro"/>
</dbReference>
<dbReference type="InterPro" id="IPR018062">
    <property type="entry name" value="HTH_AraC-typ_CS"/>
</dbReference>
<evidence type="ECO:0000259" key="4">
    <source>
        <dbReference type="PROSITE" id="PS01124"/>
    </source>
</evidence>
<dbReference type="Gene3D" id="1.10.10.60">
    <property type="entry name" value="Homeodomain-like"/>
    <property type="match status" value="2"/>
</dbReference>
<reference evidence="5 6" key="1">
    <citation type="submission" date="2020-08" db="EMBL/GenBank/DDBJ databases">
        <title>Sequencing the genomes of 1000 actinobacteria strains.</title>
        <authorList>
            <person name="Klenk H.-P."/>
        </authorList>
    </citation>
    <scope>NUCLEOTIDE SEQUENCE [LARGE SCALE GENOMIC DNA]</scope>
    <source>
        <strain evidence="5 6">DSM 102122</strain>
    </source>
</reference>
<dbReference type="InterPro" id="IPR009057">
    <property type="entry name" value="Homeodomain-like_sf"/>
</dbReference>
<dbReference type="PROSITE" id="PS01124">
    <property type="entry name" value="HTH_ARAC_FAMILY_2"/>
    <property type="match status" value="1"/>
</dbReference>
<dbReference type="PRINTS" id="PR00032">
    <property type="entry name" value="HTHARAC"/>
</dbReference>
<evidence type="ECO:0000256" key="1">
    <source>
        <dbReference type="ARBA" id="ARBA00023015"/>
    </source>
</evidence>